<evidence type="ECO:0000313" key="4">
    <source>
        <dbReference type="EMBL" id="EHL15983.1"/>
    </source>
</evidence>
<keyword evidence="2" id="KW-0548">Nucleotidyltransferase</keyword>
<sequence>MKVDNAIILAAGIGDRFSPLTYTKHKGLIDVLGETMVERQIRQLIKAGINDITIITGYLSKDYDFLIDKYKGIVKLLFNENYLTKNNIYSMYIARKLLRNTYILSCDNYYVNNIFSNIEYNAWYCAVSSQADKNEWGLTLDHNDKIISISKTAKSNQYYMYGAVFFDEKLSEKFRNILEEMSCELEKEHSAISNCLWEQILLDNINEFEIYAKKEKENNVYEFKSLEQLRNFDIRYKNNCEDAIIKKISEVFDVKQEKITNIVSQKLGMTNDSFRFDIDNVSYIYRVSGEMSHKIIDRYTEALVYKKIKNLHISDEVIYIDPKTGHKISKFFYNARVINPASKEEVFRAIQMIKKLHNQNIKIDKYFDIKENLLYYERLAKEKGVQFFEDYEQVKEKIFKILGFIKKLPMNVCLCHIDAIRDNILITEDNSLKLIDFEYAAMQDPMIDIAMYAIYSDYNFEQIRELVNIYFAEEEIPKYSYEKAILFAVCGGLLWYTWGKYMQNNNELKDYLKSMYDYAKLDVDLTI</sequence>
<dbReference type="CDD" id="cd02523">
    <property type="entry name" value="PC_cytidylyltransferase"/>
    <property type="match status" value="1"/>
</dbReference>
<dbReference type="AlphaFoldDB" id="G9WZF7"/>
<dbReference type="SUPFAM" id="SSF56112">
    <property type="entry name" value="Protein kinase-like (PK-like)"/>
    <property type="match status" value="1"/>
</dbReference>
<dbReference type="InterPro" id="IPR029044">
    <property type="entry name" value="Nucleotide-diphossugar_trans"/>
</dbReference>
<accession>G9WZF7</accession>
<dbReference type="PANTHER" id="PTHR43584">
    <property type="entry name" value="NUCLEOTIDYL TRANSFERASE"/>
    <property type="match status" value="1"/>
</dbReference>
<dbReference type="CDD" id="cd05151">
    <property type="entry name" value="ChoK-like"/>
    <property type="match status" value="1"/>
</dbReference>
<dbReference type="InterPro" id="IPR050065">
    <property type="entry name" value="GlmU-like"/>
</dbReference>
<evidence type="ECO:0000256" key="1">
    <source>
        <dbReference type="ARBA" id="ARBA00022679"/>
    </source>
</evidence>
<dbReference type="Gene3D" id="3.90.550.10">
    <property type="entry name" value="Spore Coat Polysaccharide Biosynthesis Protein SpsA, Chain A"/>
    <property type="match status" value="1"/>
</dbReference>
<dbReference type="SUPFAM" id="SSF53448">
    <property type="entry name" value="Nucleotide-diphospho-sugar transferases"/>
    <property type="match status" value="1"/>
</dbReference>
<dbReference type="Gene3D" id="3.30.200.20">
    <property type="entry name" value="Phosphorylase Kinase, domain 1"/>
    <property type="match status" value="1"/>
</dbReference>
<dbReference type="RefSeq" id="WP_009525787.1">
    <property type="nucleotide sequence ID" value="NZ_JH414556.1"/>
</dbReference>
<comment type="caution">
    <text evidence="4">The sequence shown here is derived from an EMBL/GenBank/DDBJ whole genome shotgun (WGS) entry which is preliminary data.</text>
</comment>
<name>G9WZF7_9FIRM</name>
<reference evidence="4 5" key="1">
    <citation type="submission" date="2011-08" db="EMBL/GenBank/DDBJ databases">
        <title>The Genome Sequence of Eubacteriaceae bacterium ACC19a.</title>
        <authorList>
            <consortium name="The Broad Institute Genome Sequencing Platform"/>
            <person name="Earl A."/>
            <person name="Ward D."/>
            <person name="Feldgarden M."/>
            <person name="Gevers D."/>
            <person name="Sizova M."/>
            <person name="Hazen A."/>
            <person name="Epstein S."/>
            <person name="Young S.K."/>
            <person name="Zeng Q."/>
            <person name="Gargeya S."/>
            <person name="Fitzgerald M."/>
            <person name="Haas B."/>
            <person name="Abouelleil A."/>
            <person name="Alvarado L."/>
            <person name="Arachchi H.M."/>
            <person name="Berlin A."/>
            <person name="Brown A."/>
            <person name="Chapman S.B."/>
            <person name="Chen Z."/>
            <person name="Dunbar C."/>
            <person name="Freedman E."/>
            <person name="Gearin G."/>
            <person name="Gellesch M."/>
            <person name="Goldberg J."/>
            <person name="Griggs A."/>
            <person name="Gujja S."/>
            <person name="Heiman D."/>
            <person name="Howarth C."/>
            <person name="Larson L."/>
            <person name="Lui A."/>
            <person name="MacDonald P.J.P."/>
            <person name="Montmayeur A."/>
            <person name="Murphy C."/>
            <person name="Neiman D."/>
            <person name="Pearson M."/>
            <person name="Priest M."/>
            <person name="Roberts A."/>
            <person name="Saif S."/>
            <person name="Shea T."/>
            <person name="Shenoy N."/>
            <person name="Sisk P."/>
            <person name="Stolte C."/>
            <person name="Sykes S."/>
            <person name="Wortman J."/>
            <person name="Nusbaum C."/>
            <person name="Birren B."/>
        </authorList>
    </citation>
    <scope>NUCLEOTIDE SEQUENCE [LARGE SCALE GENOMIC DNA]</scope>
    <source>
        <strain evidence="4 5">ACC19a</strain>
    </source>
</reference>
<dbReference type="HOGENOM" id="CLU_467630_0_0_9"/>
<gene>
    <name evidence="4" type="ORF">HMPREF9629_01558</name>
</gene>
<feature type="domain" description="Nucleotidyl transferase" evidence="3">
    <location>
        <begin position="6"/>
        <end position="174"/>
    </location>
</feature>
<evidence type="ECO:0000256" key="2">
    <source>
        <dbReference type="ARBA" id="ARBA00022695"/>
    </source>
</evidence>
<dbReference type="Pfam" id="PF01633">
    <property type="entry name" value="Choline_kinase"/>
    <property type="match status" value="1"/>
</dbReference>
<evidence type="ECO:0000259" key="3">
    <source>
        <dbReference type="Pfam" id="PF00483"/>
    </source>
</evidence>
<dbReference type="GO" id="GO:0016779">
    <property type="term" value="F:nucleotidyltransferase activity"/>
    <property type="evidence" value="ECO:0007669"/>
    <property type="project" value="UniProtKB-KW"/>
</dbReference>
<keyword evidence="1" id="KW-0808">Transferase</keyword>
<protein>
    <recommendedName>
        <fullName evidence="3">Nucleotidyl transferase domain-containing protein</fullName>
    </recommendedName>
</protein>
<evidence type="ECO:0000313" key="5">
    <source>
        <dbReference type="Proteomes" id="UP000006437"/>
    </source>
</evidence>
<dbReference type="InterPro" id="IPR011009">
    <property type="entry name" value="Kinase-like_dom_sf"/>
</dbReference>
<dbReference type="Proteomes" id="UP000006437">
    <property type="component" value="Unassembled WGS sequence"/>
</dbReference>
<organism evidence="4 5">
    <name type="scientific">Peptoanaerobacter stomatis</name>
    <dbReference type="NCBI Taxonomy" id="796937"/>
    <lineage>
        <taxon>Bacteria</taxon>
        <taxon>Bacillati</taxon>
        <taxon>Bacillota</taxon>
        <taxon>Clostridia</taxon>
        <taxon>Peptostreptococcales</taxon>
        <taxon>Filifactoraceae</taxon>
        <taxon>Peptoanaerobacter</taxon>
    </lineage>
</organism>
<proteinExistence type="predicted"/>
<dbReference type="Gene3D" id="3.90.1200.10">
    <property type="match status" value="1"/>
</dbReference>
<dbReference type="InterPro" id="IPR005835">
    <property type="entry name" value="NTP_transferase_dom"/>
</dbReference>
<dbReference type="EMBL" id="AFZE01000007">
    <property type="protein sequence ID" value="EHL15983.1"/>
    <property type="molecule type" value="Genomic_DNA"/>
</dbReference>
<dbReference type="PANTHER" id="PTHR43584:SF5">
    <property type="entry name" value="PROTEIN LICC"/>
    <property type="match status" value="1"/>
</dbReference>
<dbReference type="BioCyc" id="EBAC796937-HMP:GMGH-1563-MONOMER"/>
<dbReference type="Pfam" id="PF00483">
    <property type="entry name" value="NTP_transferase"/>
    <property type="match status" value="1"/>
</dbReference>